<evidence type="ECO:0000313" key="3">
    <source>
        <dbReference type="EMBL" id="RFB04781.1"/>
    </source>
</evidence>
<dbReference type="GO" id="GO:0004113">
    <property type="term" value="F:2',3'-cyclic-nucleotide 3'-phosphodiesterase activity"/>
    <property type="evidence" value="ECO:0007669"/>
    <property type="project" value="TreeGrafter"/>
</dbReference>
<dbReference type="InterPro" id="IPR029052">
    <property type="entry name" value="Metallo-depent_PP-like"/>
</dbReference>
<gene>
    <name evidence="3" type="ORF">DX908_05490</name>
</gene>
<dbReference type="SUPFAM" id="SSF56300">
    <property type="entry name" value="Metallo-dependent phosphatases"/>
    <property type="match status" value="1"/>
</dbReference>
<feature type="binding site" evidence="2">
    <location>
        <position position="39"/>
    </location>
    <ligand>
        <name>Fe cation</name>
        <dbReference type="ChEBI" id="CHEBI:24875"/>
        <label>2</label>
    </ligand>
</feature>
<proteinExistence type="predicted"/>
<dbReference type="RefSeq" id="WP_116391414.1">
    <property type="nucleotide sequence ID" value="NZ_QUQO01000001.1"/>
</dbReference>
<evidence type="ECO:0000256" key="2">
    <source>
        <dbReference type="PIRSR" id="PIRSR004789-51"/>
    </source>
</evidence>
<keyword evidence="4" id="KW-1185">Reference proteome</keyword>
<dbReference type="Pfam" id="PF13277">
    <property type="entry name" value="YmdB"/>
    <property type="match status" value="1"/>
</dbReference>
<feature type="binding site" evidence="2">
    <location>
        <position position="8"/>
    </location>
    <ligand>
        <name>Fe cation</name>
        <dbReference type="ChEBI" id="CHEBI:24875"/>
        <label>1</label>
    </ligand>
</feature>
<dbReference type="EMBL" id="QUQO01000001">
    <property type="protein sequence ID" value="RFB04781.1"/>
    <property type="molecule type" value="Genomic_DNA"/>
</dbReference>
<feature type="active site" description="Proton donor" evidence="1">
    <location>
        <position position="68"/>
    </location>
</feature>
<accession>A0A371RH49</accession>
<dbReference type="AlphaFoldDB" id="A0A371RH49"/>
<dbReference type="Gene3D" id="3.60.21.10">
    <property type="match status" value="1"/>
</dbReference>
<dbReference type="InterPro" id="IPR005235">
    <property type="entry name" value="YmdB-like"/>
</dbReference>
<dbReference type="PANTHER" id="PTHR36303:SF1">
    <property type="entry name" value="2',3'-CYCLIC-NUCLEOTIDE 2'-PHOSPHODIESTERASE"/>
    <property type="match status" value="1"/>
</dbReference>
<evidence type="ECO:0000313" key="4">
    <source>
        <dbReference type="Proteomes" id="UP000264589"/>
    </source>
</evidence>
<feature type="binding site" evidence="2">
    <location>
        <position position="180"/>
    </location>
    <ligand>
        <name>Fe cation</name>
        <dbReference type="ChEBI" id="CHEBI:24875"/>
        <label>1</label>
    </ligand>
</feature>
<dbReference type="Proteomes" id="UP000264589">
    <property type="component" value="Unassembled WGS sequence"/>
</dbReference>
<dbReference type="GO" id="GO:0046872">
    <property type="term" value="F:metal ion binding"/>
    <property type="evidence" value="ECO:0007669"/>
    <property type="project" value="UniProtKB-KW"/>
</dbReference>
<dbReference type="OrthoDB" id="9801109at2"/>
<organism evidence="3 4">
    <name type="scientific">Parvularcula marina</name>
    <dbReference type="NCBI Taxonomy" id="2292771"/>
    <lineage>
        <taxon>Bacteria</taxon>
        <taxon>Pseudomonadati</taxon>
        <taxon>Pseudomonadota</taxon>
        <taxon>Alphaproteobacteria</taxon>
        <taxon>Parvularculales</taxon>
        <taxon>Parvularculaceae</taxon>
        <taxon>Parvularcula</taxon>
    </lineage>
</organism>
<feature type="binding site" evidence="2">
    <location>
        <position position="67"/>
    </location>
    <ligand>
        <name>Fe cation</name>
        <dbReference type="ChEBI" id="CHEBI:24875"/>
        <label>2</label>
    </ligand>
</feature>
<protein>
    <submittedName>
        <fullName evidence="3">YmdB family metallophosphoesterase</fullName>
    </submittedName>
</protein>
<feature type="binding site" evidence="2">
    <location>
        <position position="39"/>
    </location>
    <ligand>
        <name>Fe cation</name>
        <dbReference type="ChEBI" id="CHEBI:24875"/>
        <label>1</label>
    </ligand>
</feature>
<name>A0A371RH49_9PROT</name>
<evidence type="ECO:0000256" key="1">
    <source>
        <dbReference type="PIRSR" id="PIRSR004789-50"/>
    </source>
</evidence>
<keyword evidence="2" id="KW-0479">Metal-binding</keyword>
<dbReference type="PIRSF" id="PIRSF004789">
    <property type="entry name" value="DR1281"/>
    <property type="match status" value="1"/>
</dbReference>
<feature type="binding site" evidence="2">
    <location>
        <position position="40"/>
    </location>
    <ligand>
        <name>Fe cation</name>
        <dbReference type="ChEBI" id="CHEBI:24875"/>
        <label>1</label>
    </ligand>
</feature>
<feature type="binding site" evidence="2">
    <location>
        <position position="153"/>
    </location>
    <ligand>
        <name>Fe cation</name>
        <dbReference type="ChEBI" id="CHEBI:24875"/>
        <label>2</label>
    </ligand>
</feature>
<sequence length="276" mass="29477">MRIAFLGDIMGRTGREAVIGQLPELRRSLGLDFIIINAENAAGGFGITRGIAEDLFDAGADCLTTGNHAFDQRDEIPFFDQETRLLRPANYPASNPGRGAGLYTSRDGRQVLVIQVHGQRFMNPVDDMVPAIERELEGVKLGREADAIVVDVHAEASSEKYSVGHYLDGRVSLVCGSHTHVPTADVQVLPAGTAYQTDAGMCGDYDSVIGMDKTVPIEQLVTKMRSARMQPAAGPATICGIVVDTDDKTGLSTGAWALRVGGRLAETLPPARAGDQ</sequence>
<dbReference type="PANTHER" id="PTHR36303">
    <property type="entry name" value="2',3'-CYCLIC-NUCLEOTIDE 2'-PHOSPHODIESTERASE"/>
    <property type="match status" value="1"/>
</dbReference>
<comment type="caution">
    <text evidence="3">The sequence shown here is derived from an EMBL/GenBank/DDBJ whole genome shotgun (WGS) entry which is preliminary data.</text>
</comment>
<dbReference type="InParanoid" id="A0A371RH49"/>
<reference evidence="3 4" key="1">
    <citation type="submission" date="2018-08" db="EMBL/GenBank/DDBJ databases">
        <title>Parvularcula sp. SM1705, isolated from surface water of the South Sea China.</title>
        <authorList>
            <person name="Sun L."/>
        </authorList>
    </citation>
    <scope>NUCLEOTIDE SEQUENCE [LARGE SCALE GENOMIC DNA]</scope>
    <source>
        <strain evidence="3 4">SM1705</strain>
    </source>
</reference>
<feature type="binding site" evidence="2">
    <location>
        <position position="178"/>
    </location>
    <ligand>
        <name>Fe cation</name>
        <dbReference type="ChEBI" id="CHEBI:24875"/>
        <label>2</label>
    </ligand>
</feature>